<dbReference type="EMBL" id="CAJHJT010000012">
    <property type="protein sequence ID" value="CAD6998296.1"/>
    <property type="molecule type" value="Genomic_DNA"/>
</dbReference>
<feature type="region of interest" description="Disordered" evidence="1">
    <location>
        <begin position="135"/>
        <end position="157"/>
    </location>
</feature>
<gene>
    <name evidence="2" type="ORF">CCAP1982_LOCUS6905</name>
</gene>
<evidence type="ECO:0000256" key="1">
    <source>
        <dbReference type="SAM" id="MobiDB-lite"/>
    </source>
</evidence>
<accession>A0A811UK56</accession>
<dbReference type="AlphaFoldDB" id="A0A811UK56"/>
<keyword evidence="3" id="KW-1185">Reference proteome</keyword>
<organism evidence="2 3">
    <name type="scientific">Ceratitis capitata</name>
    <name type="common">Mediterranean fruit fly</name>
    <name type="synonym">Tephritis capitata</name>
    <dbReference type="NCBI Taxonomy" id="7213"/>
    <lineage>
        <taxon>Eukaryota</taxon>
        <taxon>Metazoa</taxon>
        <taxon>Ecdysozoa</taxon>
        <taxon>Arthropoda</taxon>
        <taxon>Hexapoda</taxon>
        <taxon>Insecta</taxon>
        <taxon>Pterygota</taxon>
        <taxon>Neoptera</taxon>
        <taxon>Endopterygota</taxon>
        <taxon>Diptera</taxon>
        <taxon>Brachycera</taxon>
        <taxon>Muscomorpha</taxon>
        <taxon>Tephritoidea</taxon>
        <taxon>Tephritidae</taxon>
        <taxon>Ceratitis</taxon>
        <taxon>Ceratitis</taxon>
    </lineage>
</organism>
<dbReference type="Proteomes" id="UP000606786">
    <property type="component" value="Unassembled WGS sequence"/>
</dbReference>
<protein>
    <submittedName>
        <fullName evidence="2">(Mediterranean fruit fly) hypothetical protein</fullName>
    </submittedName>
</protein>
<sequence length="168" mass="18944">MERNYWNPLLNPADEVEPGSEGKESPQYYSRYDKVQYTAITCSRSAAHSLSKQQFTLYEDVKTETSILNNLQDQEIFPRVIRTLPERGVKYSSLSPIEACSRFVDFTLTRSSVGSPRESGEEILKRPNRPFLIDNGKTAASKGVSETPTSTTTTTTTATTNKFIEKKF</sequence>
<feature type="region of interest" description="Disordered" evidence="1">
    <location>
        <begin position="1"/>
        <end position="25"/>
    </location>
</feature>
<comment type="caution">
    <text evidence="2">The sequence shown here is derived from an EMBL/GenBank/DDBJ whole genome shotgun (WGS) entry which is preliminary data.</text>
</comment>
<evidence type="ECO:0000313" key="2">
    <source>
        <dbReference type="EMBL" id="CAD6998296.1"/>
    </source>
</evidence>
<evidence type="ECO:0000313" key="3">
    <source>
        <dbReference type="Proteomes" id="UP000606786"/>
    </source>
</evidence>
<proteinExistence type="predicted"/>
<feature type="compositionally biased region" description="Low complexity" evidence="1">
    <location>
        <begin position="147"/>
        <end position="157"/>
    </location>
</feature>
<reference evidence="2" key="1">
    <citation type="submission" date="2020-11" db="EMBL/GenBank/DDBJ databases">
        <authorList>
            <person name="Whitehead M."/>
        </authorList>
    </citation>
    <scope>NUCLEOTIDE SEQUENCE</scope>
    <source>
        <strain evidence="2">EGII</strain>
    </source>
</reference>
<name>A0A811UK56_CERCA</name>